<dbReference type="Proteomes" id="UP001629113">
    <property type="component" value="Unassembled WGS sequence"/>
</dbReference>
<feature type="region of interest" description="Disordered" evidence="4">
    <location>
        <begin position="343"/>
        <end position="362"/>
    </location>
</feature>
<dbReference type="PANTHER" id="PTHR42963">
    <property type="entry name" value="CHROMOSOME PARTITION PROTEIN MUKB"/>
    <property type="match status" value="1"/>
</dbReference>
<evidence type="ECO:0000313" key="7">
    <source>
        <dbReference type="EMBL" id="KAL3426675.1"/>
    </source>
</evidence>
<feature type="compositionally biased region" description="Basic and acidic residues" evidence="4">
    <location>
        <begin position="156"/>
        <end position="167"/>
    </location>
</feature>
<feature type="compositionally biased region" description="Polar residues" evidence="4">
    <location>
        <begin position="27"/>
        <end position="37"/>
    </location>
</feature>
<feature type="region of interest" description="Disordered" evidence="4">
    <location>
        <begin position="890"/>
        <end position="934"/>
    </location>
</feature>
<feature type="region of interest" description="Disordered" evidence="4">
    <location>
        <begin position="153"/>
        <end position="192"/>
    </location>
</feature>
<evidence type="ECO:0000259" key="6">
    <source>
        <dbReference type="Pfam" id="PF25078"/>
    </source>
</evidence>
<dbReference type="Gene3D" id="1.10.287.1490">
    <property type="match status" value="1"/>
</dbReference>
<evidence type="ECO:0000259" key="5">
    <source>
        <dbReference type="Pfam" id="PF15456"/>
    </source>
</evidence>
<accession>A0ABR4PTJ6</accession>
<dbReference type="EMBL" id="JBFCZG010000001">
    <property type="protein sequence ID" value="KAL3426675.1"/>
    <property type="molecule type" value="Genomic_DNA"/>
</dbReference>
<evidence type="ECO:0000256" key="3">
    <source>
        <dbReference type="SAM" id="Coils"/>
    </source>
</evidence>
<proteinExistence type="predicted"/>
<keyword evidence="3" id="KW-0175">Coiled coil</keyword>
<keyword evidence="8" id="KW-1185">Reference proteome</keyword>
<feature type="region of interest" description="Disordered" evidence="4">
    <location>
        <begin position="229"/>
        <end position="258"/>
    </location>
</feature>
<evidence type="ECO:0000256" key="2">
    <source>
        <dbReference type="ARBA" id="ARBA00023125"/>
    </source>
</evidence>
<dbReference type="InterPro" id="IPR050308">
    <property type="entry name" value="MukB/SMC"/>
</dbReference>
<feature type="domain" description="DUF7801" evidence="6">
    <location>
        <begin position="709"/>
        <end position="858"/>
    </location>
</feature>
<feature type="compositionally biased region" description="Polar residues" evidence="4">
    <location>
        <begin position="1"/>
        <end position="20"/>
    </location>
</feature>
<dbReference type="InterPro" id="IPR056703">
    <property type="entry name" value="DUF7801"/>
</dbReference>
<feature type="region of interest" description="Disordered" evidence="4">
    <location>
        <begin position="1"/>
        <end position="51"/>
    </location>
</feature>
<dbReference type="Pfam" id="PF25078">
    <property type="entry name" value="DUF7801"/>
    <property type="match status" value="1"/>
</dbReference>
<evidence type="ECO:0000256" key="4">
    <source>
        <dbReference type="SAM" id="MobiDB-lite"/>
    </source>
</evidence>
<evidence type="ECO:0000313" key="8">
    <source>
        <dbReference type="Proteomes" id="UP001629113"/>
    </source>
</evidence>
<feature type="coiled-coil region" evidence="3">
    <location>
        <begin position="699"/>
        <end position="740"/>
    </location>
</feature>
<dbReference type="PANTHER" id="PTHR42963:SF1">
    <property type="entry name" value="DUF4476 DOMAIN-CONTAINING PROTEIN"/>
    <property type="match status" value="1"/>
</dbReference>
<feature type="compositionally biased region" description="Low complexity" evidence="4">
    <location>
        <begin position="238"/>
        <end position="251"/>
    </location>
</feature>
<protein>
    <submittedName>
        <fullName evidence="7">Involucrin repeat protein</fullName>
    </submittedName>
</protein>
<keyword evidence="1" id="KW-0963">Cytoplasm</keyword>
<feature type="coiled-coil region" evidence="3">
    <location>
        <begin position="529"/>
        <end position="666"/>
    </location>
</feature>
<name>A0ABR4PTJ6_9HELO</name>
<gene>
    <name evidence="7" type="ORF">PVAG01_00184</name>
</gene>
<sequence>MNSNGRKPMPSGQNQGSPASQFGGPLNGQNHGYSGSGSAYDRGPASPTGRTVLEGYRNEIMTGFQREKPRFNPANASRPQSSTLVNVNDSIQVHLLVETALGDSQEYEILSQEEVDDLKKQVQALSQRIETTRQNLAIQSKYRDAAISMAKLYSSSDKKKSLDSQDSRKRRSLLGSRGTSEQFTEADRERINSERRCEELAVELWSLEKRLMEPQNRLLKHTAGILQMTHKGPKKVSRGQSQQQPGIPGSPESMYTYSNGRASMEPVSEEDFFDERSLYKTADRLDMFGGNFDGRKSMEPIPAPVDTASQEQIASQMRTIVMTEEKLEDLNSQLREVIIKANPQSDASYSRPPEGKNDSSLGELLSSHLSYLEKGLVAINDEQSRSAQHLEQSERTMEETIAQLNQEVRELLLPYSPDQPIPPQPSGMSLKEQLAYFHDLIESVETELSQAANAANKTSQGQNNAEHTETVLMGLWDIIQSGQADIRKKKLERRQTRTAQGYALSEDDMSDDDGNFDEPFSLPAFSAKVQGLYAQATSLKDQKKVLQRQIKQQRELNSKSDATKDAELAQKSEELQRVQSLLLRTEADANSVREQLSSMMEKLDEARQEENLRQQTQQGNESAAIKAAQEQLATRNREYTSLEEELAARSRTIADLEDELQDIKDDHTISGAEMQGRLADSENRIGDLKAQISSTAAAKAKAEEMLVFREKEVTEKEAELDSLFEKVAELQTEVTIARAELDGAYGSRSQRAAEVAANPAILREIDDLALKNSALVIEIATLKEAQSNTGVGSKESVEREKILKKELAETIEEFEQMTKASIEWEKERESLESIIDKLRDDRELLEAQLSDEKVRWLGMNSPSVEGPPTPVPGSTSTTILKNEFKKMMRDTRTESAKALRAEQEQRRRIEDELRALKRSMGPGKSGLSQSSFAA</sequence>
<feature type="compositionally biased region" description="Basic and acidic residues" evidence="4">
    <location>
        <begin position="890"/>
        <end position="915"/>
    </location>
</feature>
<reference evidence="7 8" key="1">
    <citation type="submission" date="2024-06" db="EMBL/GenBank/DDBJ databases">
        <title>Complete genome of Phlyctema vagabunda strain 19-DSS-EL-015.</title>
        <authorList>
            <person name="Fiorenzani C."/>
        </authorList>
    </citation>
    <scope>NUCLEOTIDE SEQUENCE [LARGE SCALE GENOMIC DNA]</scope>
    <source>
        <strain evidence="7 8">19-DSS-EL-015</strain>
    </source>
</reference>
<feature type="domain" description="Up-regulated during septation protein 1" evidence="5">
    <location>
        <begin position="93"/>
        <end position="229"/>
    </location>
</feature>
<feature type="coiled-coil region" evidence="3">
    <location>
        <begin position="313"/>
        <end position="340"/>
    </location>
</feature>
<dbReference type="Pfam" id="PF15456">
    <property type="entry name" value="Uds1"/>
    <property type="match status" value="1"/>
</dbReference>
<evidence type="ECO:0000256" key="1">
    <source>
        <dbReference type="ARBA" id="ARBA00022490"/>
    </source>
</evidence>
<organism evidence="7 8">
    <name type="scientific">Phlyctema vagabunda</name>
    <dbReference type="NCBI Taxonomy" id="108571"/>
    <lineage>
        <taxon>Eukaryota</taxon>
        <taxon>Fungi</taxon>
        <taxon>Dikarya</taxon>
        <taxon>Ascomycota</taxon>
        <taxon>Pezizomycotina</taxon>
        <taxon>Leotiomycetes</taxon>
        <taxon>Helotiales</taxon>
        <taxon>Dermateaceae</taxon>
        <taxon>Phlyctema</taxon>
    </lineage>
</organism>
<feature type="coiled-coil region" evidence="3">
    <location>
        <begin position="797"/>
        <end position="855"/>
    </location>
</feature>
<keyword evidence="2" id="KW-0238">DNA-binding</keyword>
<dbReference type="InterPro" id="IPR029191">
    <property type="entry name" value="Uds1"/>
</dbReference>
<comment type="caution">
    <text evidence="7">The sequence shown here is derived from an EMBL/GenBank/DDBJ whole genome shotgun (WGS) entry which is preliminary data.</text>
</comment>